<gene>
    <name evidence="3" type="ORF">Aple_057330</name>
</gene>
<accession>A0A5M3XNP5</accession>
<dbReference type="InterPro" id="IPR029058">
    <property type="entry name" value="AB_hydrolase_fold"/>
</dbReference>
<feature type="signal peptide" evidence="1">
    <location>
        <begin position="1"/>
        <end position="36"/>
    </location>
</feature>
<protein>
    <submittedName>
        <fullName evidence="3">Epoxide hydrolase</fullName>
    </submittedName>
</protein>
<dbReference type="InterPro" id="IPR000073">
    <property type="entry name" value="AB_hydrolase_1"/>
</dbReference>
<comment type="caution">
    <text evidence="3">The sequence shown here is derived from an EMBL/GenBank/DDBJ whole genome shotgun (WGS) entry which is preliminary data.</text>
</comment>
<keyword evidence="4" id="KW-1185">Reference proteome</keyword>
<sequence length="325" mass="35149">MEMKNSSGPVMKRLTLFAVIAALVALFTSAAGPANAGGDLRHGKVSVDGGSIHYVRAGNGPPLVLLHGWLGTWYTWNKVIPELARDHTVLAFDLPGIGESSVYAGGYDKVTTAHRIREAVRKIGFRGQVELLAHDVGGQVAYPYARDFPGEVTRLAVIEALLPGFGQEDFYPFSWHFQFNMSPIAEAVWDTGDTKPILDHFFDGARHPENIAREVFYKAYSDPGDRHAGFEYYRSLAADAANNQANADSKRLTMPVLAIGGQQALGGIIAGSFRHVANDVREVIAPESGHFTPEENPQFTAACAKLFFANTPQPPPPANLTGCAS</sequence>
<dbReference type="SUPFAM" id="SSF53474">
    <property type="entry name" value="alpha/beta-Hydrolases"/>
    <property type="match status" value="1"/>
</dbReference>
<dbReference type="Gene3D" id="3.40.50.1820">
    <property type="entry name" value="alpha/beta hydrolase"/>
    <property type="match status" value="1"/>
</dbReference>
<feature type="domain" description="AB hydrolase-1" evidence="2">
    <location>
        <begin position="61"/>
        <end position="297"/>
    </location>
</feature>
<dbReference type="Proteomes" id="UP000377595">
    <property type="component" value="Unassembled WGS sequence"/>
</dbReference>
<dbReference type="PANTHER" id="PTHR43329">
    <property type="entry name" value="EPOXIDE HYDROLASE"/>
    <property type="match status" value="1"/>
</dbReference>
<reference evidence="3 4" key="1">
    <citation type="submission" date="2019-10" db="EMBL/GenBank/DDBJ databases">
        <title>Whole genome shotgun sequence of Acrocarpospora pleiomorpha NBRC 16267.</title>
        <authorList>
            <person name="Ichikawa N."/>
            <person name="Kimura A."/>
            <person name="Kitahashi Y."/>
            <person name="Komaki H."/>
            <person name="Oguchi A."/>
        </authorList>
    </citation>
    <scope>NUCLEOTIDE SEQUENCE [LARGE SCALE GENOMIC DNA]</scope>
    <source>
        <strain evidence="3 4">NBRC 16267</strain>
    </source>
</reference>
<evidence type="ECO:0000259" key="2">
    <source>
        <dbReference type="Pfam" id="PF00561"/>
    </source>
</evidence>
<proteinExistence type="predicted"/>
<name>A0A5M3XNP5_9ACTN</name>
<evidence type="ECO:0000313" key="4">
    <source>
        <dbReference type="Proteomes" id="UP000377595"/>
    </source>
</evidence>
<evidence type="ECO:0000313" key="3">
    <source>
        <dbReference type="EMBL" id="GES22834.1"/>
    </source>
</evidence>
<dbReference type="Pfam" id="PF00561">
    <property type="entry name" value="Abhydrolase_1"/>
    <property type="match status" value="1"/>
</dbReference>
<dbReference type="AlphaFoldDB" id="A0A5M3XNP5"/>
<dbReference type="GO" id="GO:0016787">
    <property type="term" value="F:hydrolase activity"/>
    <property type="evidence" value="ECO:0007669"/>
    <property type="project" value="UniProtKB-KW"/>
</dbReference>
<keyword evidence="3" id="KW-0378">Hydrolase</keyword>
<organism evidence="3 4">
    <name type="scientific">Acrocarpospora pleiomorpha</name>
    <dbReference type="NCBI Taxonomy" id="90975"/>
    <lineage>
        <taxon>Bacteria</taxon>
        <taxon>Bacillati</taxon>
        <taxon>Actinomycetota</taxon>
        <taxon>Actinomycetes</taxon>
        <taxon>Streptosporangiales</taxon>
        <taxon>Streptosporangiaceae</taxon>
        <taxon>Acrocarpospora</taxon>
    </lineage>
</organism>
<evidence type="ECO:0000256" key="1">
    <source>
        <dbReference type="SAM" id="SignalP"/>
    </source>
</evidence>
<keyword evidence="1" id="KW-0732">Signal</keyword>
<dbReference type="EMBL" id="BLAF01000034">
    <property type="protein sequence ID" value="GES22834.1"/>
    <property type="molecule type" value="Genomic_DNA"/>
</dbReference>
<feature type="chain" id="PRO_5024425536" evidence="1">
    <location>
        <begin position="37"/>
        <end position="325"/>
    </location>
</feature>